<organism evidence="1 2">
    <name type="scientific">Peronospora matthiolae</name>
    <dbReference type="NCBI Taxonomy" id="2874970"/>
    <lineage>
        <taxon>Eukaryota</taxon>
        <taxon>Sar</taxon>
        <taxon>Stramenopiles</taxon>
        <taxon>Oomycota</taxon>
        <taxon>Peronosporomycetes</taxon>
        <taxon>Peronosporales</taxon>
        <taxon>Peronosporaceae</taxon>
        <taxon>Peronospora</taxon>
    </lineage>
</organism>
<sequence>MDRHVHHTKGDKPFQLGFDIRQIRIRRKDPLFWTRSLVAFTSWFRPDHQQRVDCSQALKARSLS</sequence>
<dbReference type="Proteomes" id="UP001162060">
    <property type="component" value="Unassembled WGS sequence"/>
</dbReference>
<dbReference type="EMBL" id="CAKLBY020000224">
    <property type="protein sequence ID" value="CAK7936264.1"/>
    <property type="molecule type" value="Genomic_DNA"/>
</dbReference>
<comment type="caution">
    <text evidence="1">The sequence shown here is derived from an EMBL/GenBank/DDBJ whole genome shotgun (WGS) entry which is preliminary data.</text>
</comment>
<proteinExistence type="predicted"/>
<name>A0AAV1UNR8_9STRA</name>
<reference evidence="1" key="1">
    <citation type="submission" date="2024-01" db="EMBL/GenBank/DDBJ databases">
        <authorList>
            <person name="Webb A."/>
        </authorList>
    </citation>
    <scope>NUCLEOTIDE SEQUENCE</scope>
    <source>
        <strain evidence="1">Pm1</strain>
    </source>
</reference>
<gene>
    <name evidence="1" type="ORF">PM001_LOCUS21414</name>
</gene>
<dbReference type="AlphaFoldDB" id="A0AAV1UNR8"/>
<accession>A0AAV1UNR8</accession>
<protein>
    <submittedName>
        <fullName evidence="1">Uncharacterized protein</fullName>
    </submittedName>
</protein>
<evidence type="ECO:0000313" key="1">
    <source>
        <dbReference type="EMBL" id="CAK7936264.1"/>
    </source>
</evidence>
<evidence type="ECO:0000313" key="2">
    <source>
        <dbReference type="Proteomes" id="UP001162060"/>
    </source>
</evidence>